<dbReference type="RefSeq" id="WP_069959103.1">
    <property type="nucleotide sequence ID" value="NZ_MCGG01000066.1"/>
</dbReference>
<reference evidence="3" key="3">
    <citation type="submission" date="2016-07" db="EMBL/GenBank/DDBJ databases">
        <authorList>
            <person name="Trubitsyn D."/>
            <person name="Abreu F.A."/>
            <person name="Ward B."/>
            <person name="Taylor T."/>
            <person name="Hattori M."/>
            <person name="Kondo S."/>
            <person name="Trivedi U."/>
            <person name="Staniland S."/>
            <person name="Lins U."/>
            <person name="Bazylinski D.A."/>
        </authorList>
    </citation>
    <scope>NUCLEOTIDE SEQUENCE</scope>
    <source>
        <strain evidence="3">MV-1</strain>
    </source>
</reference>
<feature type="transmembrane region" description="Helical" evidence="1">
    <location>
        <begin position="105"/>
        <end position="123"/>
    </location>
</feature>
<accession>C4RAA4</accession>
<sequence>MSKTGAKKSFSKTNVVADISDTFSNLSNAQGFTSKAIGTKSVGAGINAGTGVGAGTGIGAGAGMGSGMGWGAAHHAAIAAGGGAGGGFVAGKAGGLKLGLGLGGLGGPIFLAALVGAGSYALYKMLQKPKALKPKARSAKP</sequence>
<proteinExistence type="predicted"/>
<gene>
    <name evidence="3" type="ORF">BEN30_16115</name>
    <name evidence="2" type="ORF">mv1g00002</name>
</gene>
<keyword evidence="1" id="KW-1133">Transmembrane helix</keyword>
<dbReference type="EMBL" id="FP102531">
    <property type="protein sequence ID" value="CAV30749.1"/>
    <property type="molecule type" value="Genomic_DNA"/>
</dbReference>
<evidence type="ECO:0000313" key="4">
    <source>
        <dbReference type="Proteomes" id="UP000095347"/>
    </source>
</evidence>
<evidence type="ECO:0000313" key="3">
    <source>
        <dbReference type="EMBL" id="OEJ64720.1"/>
    </source>
</evidence>
<keyword evidence="1" id="KW-0472">Membrane</keyword>
<evidence type="ECO:0000256" key="1">
    <source>
        <dbReference type="SAM" id="Phobius"/>
    </source>
</evidence>
<evidence type="ECO:0000313" key="2">
    <source>
        <dbReference type="EMBL" id="CAV30749.1"/>
    </source>
</evidence>
<protein>
    <submittedName>
        <fullName evidence="2">Uncharacterized protein</fullName>
    </submittedName>
</protein>
<keyword evidence="1" id="KW-0812">Transmembrane</keyword>
<dbReference type="EMBL" id="MCGG01000066">
    <property type="protein sequence ID" value="OEJ64720.1"/>
    <property type="molecule type" value="Genomic_DNA"/>
</dbReference>
<organism evidence="2">
    <name type="scientific">Magnetovibrio blakemorei</name>
    <dbReference type="NCBI Taxonomy" id="28181"/>
    <lineage>
        <taxon>Bacteria</taxon>
        <taxon>Pseudomonadati</taxon>
        <taxon>Pseudomonadota</taxon>
        <taxon>Alphaproteobacteria</taxon>
        <taxon>Rhodospirillales</taxon>
        <taxon>Magnetovibrionaceae</taxon>
        <taxon>Magnetovibrio</taxon>
    </lineage>
</organism>
<name>C4RAA4_9PROT</name>
<dbReference type="Proteomes" id="UP000095347">
    <property type="component" value="Unassembled WGS sequence"/>
</dbReference>
<dbReference type="AlphaFoldDB" id="C4RAA4"/>
<reference evidence="2" key="1">
    <citation type="journal article" date="2009" name="Environ. Microbiol.">
        <title>Comparative analysis of magnetosome gene clusters in magnetotactic bacteria provides further evidence for horizontal gene transfer.</title>
        <authorList>
            <person name="Jogler C."/>
            <person name="Kube M."/>
            <person name="Schubbe S."/>
            <person name="Ullrich S."/>
            <person name="Teeling H."/>
            <person name="Bazylinski D.A."/>
            <person name="Reinhardt R."/>
            <person name="Schuler D."/>
        </authorList>
    </citation>
    <scope>NUCLEOTIDE SEQUENCE</scope>
    <source>
        <strain evidence="2">Type strain: MV-1</strain>
    </source>
</reference>
<reference evidence="4" key="2">
    <citation type="submission" date="2016-07" db="EMBL/GenBank/DDBJ databases">
        <authorList>
            <person name="Florea S."/>
            <person name="Webb J.S."/>
            <person name="Jaromczyk J."/>
            <person name="Schardl C.L."/>
        </authorList>
    </citation>
    <scope>NUCLEOTIDE SEQUENCE [LARGE SCALE GENOMIC DNA]</scope>
    <source>
        <strain evidence="4">MV-1</strain>
    </source>
</reference>
<keyword evidence="4" id="KW-1185">Reference proteome</keyword>